<organism evidence="1 2">
    <name type="scientific">Pedobacter psychrophilus</name>
    <dbReference type="NCBI Taxonomy" id="1826909"/>
    <lineage>
        <taxon>Bacteria</taxon>
        <taxon>Pseudomonadati</taxon>
        <taxon>Bacteroidota</taxon>
        <taxon>Sphingobacteriia</taxon>
        <taxon>Sphingobacteriales</taxon>
        <taxon>Sphingobacteriaceae</taxon>
        <taxon>Pedobacter</taxon>
    </lineage>
</organism>
<dbReference type="EMBL" id="LWHJ01000028">
    <property type="protein sequence ID" value="OAQ39199.1"/>
    <property type="molecule type" value="Genomic_DNA"/>
</dbReference>
<dbReference type="OrthoDB" id="893860at2"/>
<dbReference type="RefSeq" id="WP_068822724.1">
    <property type="nucleotide sequence ID" value="NZ_LWHJ01000028.1"/>
</dbReference>
<dbReference type="AlphaFoldDB" id="A0A179DFB6"/>
<sequence length="167" mass="19262">MKTILIPTDFEIKSLACIPTLVKKNAPEKLNILLTHASKISDSFADLLILSRRAVGHERISKEFINHYKEIQQTYANQINSIKIEFFYGTTVAVFENFLDHHNVDEIVHLEDYCYELKDKNSYQPSQLLKKCGRKLIGISKEELLKKEVEPADAFSENNMALEQTFI</sequence>
<protein>
    <recommendedName>
        <fullName evidence="3">UspA domain-containing protein</fullName>
    </recommendedName>
</protein>
<evidence type="ECO:0008006" key="3">
    <source>
        <dbReference type="Google" id="ProtNLM"/>
    </source>
</evidence>
<evidence type="ECO:0000313" key="2">
    <source>
        <dbReference type="Proteomes" id="UP000078459"/>
    </source>
</evidence>
<keyword evidence="2" id="KW-1185">Reference proteome</keyword>
<dbReference type="STRING" id="1826909.A5893_11065"/>
<reference evidence="1 2" key="2">
    <citation type="submission" date="2016-06" db="EMBL/GenBank/DDBJ databases">
        <title>Pedobacter psychrophilus sp. nov., isolated from Antarctic fragmentary rock.</title>
        <authorList>
            <person name="Svec P."/>
        </authorList>
    </citation>
    <scope>NUCLEOTIDE SEQUENCE [LARGE SCALE GENOMIC DNA]</scope>
    <source>
        <strain evidence="1 2">CCM 8644</strain>
    </source>
</reference>
<name>A0A179DFB6_9SPHI</name>
<gene>
    <name evidence="1" type="ORF">A5893_11065</name>
</gene>
<dbReference type="Proteomes" id="UP000078459">
    <property type="component" value="Unassembled WGS sequence"/>
</dbReference>
<proteinExistence type="predicted"/>
<comment type="caution">
    <text evidence="1">The sequence shown here is derived from an EMBL/GenBank/DDBJ whole genome shotgun (WGS) entry which is preliminary data.</text>
</comment>
<evidence type="ECO:0000313" key="1">
    <source>
        <dbReference type="EMBL" id="OAQ39199.1"/>
    </source>
</evidence>
<accession>A0A179DFB6</accession>
<reference evidence="1 2" key="1">
    <citation type="submission" date="2016-04" db="EMBL/GenBank/DDBJ databases">
        <authorList>
            <person name="Evans L.H."/>
            <person name="Alamgir A."/>
            <person name="Owens N."/>
            <person name="Weber N.D."/>
            <person name="Virtaneva K."/>
            <person name="Barbian K."/>
            <person name="Babar A."/>
            <person name="Rosenke K."/>
        </authorList>
    </citation>
    <scope>NUCLEOTIDE SEQUENCE [LARGE SCALE GENOMIC DNA]</scope>
    <source>
        <strain evidence="1 2">CCM 8644</strain>
    </source>
</reference>